<comment type="caution">
    <text evidence="16">The sequence shown here is derived from an EMBL/GenBank/DDBJ whole genome shotgun (WGS) entry which is preliminary data.</text>
</comment>
<dbReference type="STRING" id="5486.A0A367XXS5"/>
<accession>A0A367XXS5</accession>
<comment type="similarity">
    <text evidence="9">Belongs to the peptidase M16 family. UQCRC2/QCR2 subfamily.</text>
</comment>
<proteinExistence type="inferred from homology"/>
<evidence type="ECO:0000256" key="6">
    <source>
        <dbReference type="ARBA" id="ARBA00022982"/>
    </source>
</evidence>
<dbReference type="OrthoDB" id="6369905at2759"/>
<dbReference type="Pfam" id="PF05193">
    <property type="entry name" value="Peptidase_M16_C"/>
    <property type="match status" value="1"/>
</dbReference>
<dbReference type="InterPro" id="IPR011249">
    <property type="entry name" value="Metalloenz_LuxS/M16"/>
</dbReference>
<protein>
    <recommendedName>
        <fullName evidence="10">Cytochrome b-c1 complex subunit 2, mitochondrial</fullName>
    </recommendedName>
    <alternativeName>
        <fullName evidence="12">Complex III subunit 2</fullName>
    </alternativeName>
    <alternativeName>
        <fullName evidence="11">Core protein II</fullName>
    </alternativeName>
    <alternativeName>
        <fullName evidence="13">Ubiquinol-cytochrome-c reductase complex core protein 2</fullName>
    </alternativeName>
</protein>
<dbReference type="AlphaFoldDB" id="A0A367XXS5"/>
<keyword evidence="3" id="KW-0679">Respiratory chain</keyword>
<dbReference type="InterPro" id="IPR050361">
    <property type="entry name" value="MPP/UQCRC_Complex"/>
</dbReference>
<dbReference type="PANTHER" id="PTHR11851">
    <property type="entry name" value="METALLOPROTEASE"/>
    <property type="match status" value="1"/>
</dbReference>
<sequence length="374" mass="39430">MLSRASIRAYSTIPNAVKVASKESGHNFTNLSVVINNAGAATGKSGLSHLLSKFTFLSNGAKSALRFTRESELLGGTFESQVTRDALVLKTSFLKQDLPYFVEALGNVVSNTKFLPHEYSEVVLPAAKTEATLAKADPIFQGVEKLHEITFRKGLGNPLFYNESTPISVEEIAEFAKEQFTGENVSIVAEGAIEEDLTKFVSESAFCYIPANSSSSIKALPLQTFNGQEARIPAAGASSAVIGIPVKPADFGKYEVLSAAIGTASAPHASAPLAQIPGANSHLYKYKDAGLFVISVAGEASQVAQGIRQAKAAAESISAAELTDAVKVAELSVALQSSIDAPVDVKLTAEKAPISEFNYVAVGNLDVLPYANEL</sequence>
<dbReference type="FunFam" id="3.30.830.10:FF:000021">
    <property type="entry name" value="Cytochrome b-c1 complex subunit 2"/>
    <property type="match status" value="1"/>
</dbReference>
<evidence type="ECO:0000256" key="9">
    <source>
        <dbReference type="ARBA" id="ARBA00038146"/>
    </source>
</evidence>
<dbReference type="SUPFAM" id="SSF63411">
    <property type="entry name" value="LuxS/MPP-like metallohydrolase"/>
    <property type="match status" value="2"/>
</dbReference>
<evidence type="ECO:0000256" key="12">
    <source>
        <dbReference type="ARBA" id="ARBA00041778"/>
    </source>
</evidence>
<dbReference type="Proteomes" id="UP000253472">
    <property type="component" value="Unassembled WGS sequence"/>
</dbReference>
<keyword evidence="7" id="KW-0496">Mitochondrion</keyword>
<dbReference type="Gene3D" id="3.30.830.10">
    <property type="entry name" value="Metalloenzyme, LuxS/M16 peptidase-like"/>
    <property type="match status" value="2"/>
</dbReference>
<feature type="domain" description="Peptidase M16 C-terminal" evidence="15">
    <location>
        <begin position="167"/>
        <end position="324"/>
    </location>
</feature>
<dbReference type="GO" id="GO:0046872">
    <property type="term" value="F:metal ion binding"/>
    <property type="evidence" value="ECO:0007669"/>
    <property type="project" value="InterPro"/>
</dbReference>
<evidence type="ECO:0000256" key="2">
    <source>
        <dbReference type="ARBA" id="ARBA00022448"/>
    </source>
</evidence>
<comment type="subcellular location">
    <subcellularLocation>
        <location evidence="1">Mitochondrion inner membrane</location>
        <topology evidence="1">Peripheral membrane protein</topology>
        <orientation evidence="1">Matrix side</orientation>
    </subcellularLocation>
</comment>
<keyword evidence="5" id="KW-0809">Transit peptide</keyword>
<keyword evidence="17" id="KW-1185">Reference proteome</keyword>
<dbReference type="Pfam" id="PF00675">
    <property type="entry name" value="Peptidase_M16"/>
    <property type="match status" value="1"/>
</dbReference>
<keyword evidence="4" id="KW-0999">Mitochondrion inner membrane</keyword>
<evidence type="ECO:0000256" key="5">
    <source>
        <dbReference type="ARBA" id="ARBA00022946"/>
    </source>
</evidence>
<evidence type="ECO:0000259" key="15">
    <source>
        <dbReference type="Pfam" id="PF05193"/>
    </source>
</evidence>
<feature type="domain" description="Peptidase M16 N-terminal" evidence="14">
    <location>
        <begin position="19"/>
        <end position="161"/>
    </location>
</feature>
<dbReference type="EMBL" id="QLNQ01000028">
    <property type="protein sequence ID" value="RCK58060.1"/>
    <property type="molecule type" value="Genomic_DNA"/>
</dbReference>
<keyword evidence="6" id="KW-0249">Electron transport</keyword>
<dbReference type="GO" id="GO:0005743">
    <property type="term" value="C:mitochondrial inner membrane"/>
    <property type="evidence" value="ECO:0007669"/>
    <property type="project" value="UniProtKB-SubCell"/>
</dbReference>
<evidence type="ECO:0000313" key="17">
    <source>
        <dbReference type="Proteomes" id="UP000253472"/>
    </source>
</evidence>
<evidence type="ECO:0000256" key="8">
    <source>
        <dbReference type="ARBA" id="ARBA00023136"/>
    </source>
</evidence>
<evidence type="ECO:0000313" key="16">
    <source>
        <dbReference type="EMBL" id="RCK58060.1"/>
    </source>
</evidence>
<evidence type="ECO:0000256" key="11">
    <source>
        <dbReference type="ARBA" id="ARBA00041372"/>
    </source>
</evidence>
<keyword evidence="8" id="KW-0472">Membrane</keyword>
<evidence type="ECO:0000256" key="4">
    <source>
        <dbReference type="ARBA" id="ARBA00022792"/>
    </source>
</evidence>
<evidence type="ECO:0000256" key="10">
    <source>
        <dbReference type="ARBA" id="ARBA00040751"/>
    </source>
</evidence>
<dbReference type="InterPro" id="IPR007863">
    <property type="entry name" value="Peptidase_M16_C"/>
</dbReference>
<evidence type="ECO:0000259" key="14">
    <source>
        <dbReference type="Pfam" id="PF00675"/>
    </source>
</evidence>
<evidence type="ECO:0000256" key="7">
    <source>
        <dbReference type="ARBA" id="ARBA00023128"/>
    </source>
</evidence>
<dbReference type="PANTHER" id="PTHR11851:SF209">
    <property type="entry name" value="CYTOCHROME B-C1 COMPLEX SUBUNIT 2, MITOCHONDRIAL"/>
    <property type="match status" value="1"/>
</dbReference>
<reference evidence="16 17" key="1">
    <citation type="submission" date="2018-06" db="EMBL/GenBank/DDBJ databases">
        <title>Whole genome sequencing of Candida tropicalis (genome annotated by CSBL at Korea University).</title>
        <authorList>
            <person name="Ahn J."/>
        </authorList>
    </citation>
    <scope>NUCLEOTIDE SEQUENCE [LARGE SCALE GENOMIC DNA]</scope>
    <source>
        <strain evidence="16 17">ATCC 20962</strain>
    </source>
</reference>
<evidence type="ECO:0000256" key="1">
    <source>
        <dbReference type="ARBA" id="ARBA00004443"/>
    </source>
</evidence>
<organism evidence="16 17">
    <name type="scientific">Candida viswanathii</name>
    <dbReference type="NCBI Taxonomy" id="5486"/>
    <lineage>
        <taxon>Eukaryota</taxon>
        <taxon>Fungi</taxon>
        <taxon>Dikarya</taxon>
        <taxon>Ascomycota</taxon>
        <taxon>Saccharomycotina</taxon>
        <taxon>Pichiomycetes</taxon>
        <taxon>Debaryomycetaceae</taxon>
        <taxon>Candida/Lodderomyces clade</taxon>
        <taxon>Candida</taxon>
    </lineage>
</organism>
<gene>
    <name evidence="16" type="primary">QCR2_1</name>
    <name evidence="16" type="ORF">Cantr_06661</name>
</gene>
<evidence type="ECO:0000256" key="3">
    <source>
        <dbReference type="ARBA" id="ARBA00022660"/>
    </source>
</evidence>
<keyword evidence="2" id="KW-0813">Transport</keyword>
<dbReference type="InterPro" id="IPR011765">
    <property type="entry name" value="Pept_M16_N"/>
</dbReference>
<evidence type="ECO:0000256" key="13">
    <source>
        <dbReference type="ARBA" id="ARBA00042707"/>
    </source>
</evidence>
<name>A0A367XXS5_9ASCO</name>